<protein>
    <submittedName>
        <fullName evidence="1">Uncharacterized protein</fullName>
    </submittedName>
</protein>
<reference evidence="2" key="1">
    <citation type="submission" date="2017-09" db="EMBL/GenBank/DDBJ databases">
        <title>Depth-based differentiation of microbial function through sediment-hosted aquifers and enrichment of novel symbionts in the deep terrestrial subsurface.</title>
        <authorList>
            <person name="Probst A.J."/>
            <person name="Ladd B."/>
            <person name="Jarett J.K."/>
            <person name="Geller-Mcgrath D.E."/>
            <person name="Sieber C.M.K."/>
            <person name="Emerson J.B."/>
            <person name="Anantharaman K."/>
            <person name="Thomas B.C."/>
            <person name="Malmstrom R."/>
            <person name="Stieglmeier M."/>
            <person name="Klingl A."/>
            <person name="Woyke T."/>
            <person name="Ryan C.M."/>
            <person name="Banfield J.F."/>
        </authorList>
    </citation>
    <scope>NUCLEOTIDE SEQUENCE [LARGE SCALE GENOMIC DNA]</scope>
</reference>
<gene>
    <name evidence="1" type="ORF">COZ90_00050</name>
</gene>
<dbReference type="Proteomes" id="UP000236840">
    <property type="component" value="Unassembled WGS sequence"/>
</dbReference>
<accession>A0A2H9N1X5</accession>
<dbReference type="AlphaFoldDB" id="A0A2H9N1X5"/>
<organism evidence="1 2">
    <name type="scientific">Candidatus Nealsonbacteria bacterium CG_4_8_14_3_um_filter_37_36</name>
    <dbReference type="NCBI Taxonomy" id="1974688"/>
    <lineage>
        <taxon>Bacteria</taxon>
        <taxon>Candidatus Nealsoniibacteriota</taxon>
    </lineage>
</organism>
<evidence type="ECO:0000313" key="2">
    <source>
        <dbReference type="Proteomes" id="UP000236840"/>
    </source>
</evidence>
<comment type="caution">
    <text evidence="1">The sequence shown here is derived from an EMBL/GenBank/DDBJ whole genome shotgun (WGS) entry which is preliminary data.</text>
</comment>
<feature type="non-terminal residue" evidence="1">
    <location>
        <position position="1"/>
    </location>
</feature>
<dbReference type="EMBL" id="PFHJ01000002">
    <property type="protein sequence ID" value="PIW91642.1"/>
    <property type="molecule type" value="Genomic_DNA"/>
</dbReference>
<evidence type="ECO:0000313" key="1">
    <source>
        <dbReference type="EMBL" id="PIW91642.1"/>
    </source>
</evidence>
<name>A0A2H9N1X5_9BACT</name>
<proteinExistence type="predicted"/>
<sequence length="81" mass="7927">ANSYSGTQARTDYTSAKAAATTNGAATWVEGFAADKYCIQAALPGDGGSWCLDSIGSVGGATSTTVCDTACATTGCDCAAD</sequence>